<dbReference type="OrthoDB" id="7619474at2"/>
<proteinExistence type="predicted"/>
<reference evidence="2" key="1">
    <citation type="submission" date="2018-05" db="EMBL/GenBank/DDBJ databases">
        <authorList>
            <person name="Li X."/>
        </authorList>
    </citation>
    <scope>NUCLEOTIDE SEQUENCE [LARGE SCALE GENOMIC DNA]</scope>
    <source>
        <strain evidence="2">LX32</strain>
    </source>
</reference>
<name>A0A328AGT2_9CAUL</name>
<dbReference type="Proteomes" id="UP000249254">
    <property type="component" value="Unassembled WGS sequence"/>
</dbReference>
<accession>A0A328AGT2</accession>
<evidence type="ECO:0000313" key="1">
    <source>
        <dbReference type="EMBL" id="RAK54083.1"/>
    </source>
</evidence>
<keyword evidence="1" id="KW-0067">ATP-binding</keyword>
<dbReference type="AlphaFoldDB" id="A0A328AGT2"/>
<keyword evidence="2" id="KW-1185">Reference proteome</keyword>
<comment type="caution">
    <text evidence="1">The sequence shown here is derived from an EMBL/GenBank/DDBJ whole genome shotgun (WGS) entry which is preliminary data.</text>
</comment>
<dbReference type="EMBL" id="QFYQ01000001">
    <property type="protein sequence ID" value="RAK54083.1"/>
    <property type="molecule type" value="Genomic_DNA"/>
</dbReference>
<keyword evidence="1" id="KW-0347">Helicase</keyword>
<organism evidence="1 2">
    <name type="scientific">Phenylobacterium soli</name>
    <dbReference type="NCBI Taxonomy" id="2170551"/>
    <lineage>
        <taxon>Bacteria</taxon>
        <taxon>Pseudomonadati</taxon>
        <taxon>Pseudomonadota</taxon>
        <taxon>Alphaproteobacteria</taxon>
        <taxon>Caulobacterales</taxon>
        <taxon>Caulobacteraceae</taxon>
        <taxon>Phenylobacterium</taxon>
    </lineage>
</organism>
<keyword evidence="1" id="KW-0547">Nucleotide-binding</keyword>
<protein>
    <submittedName>
        <fullName evidence="1">Helicase</fullName>
    </submittedName>
</protein>
<dbReference type="GO" id="GO:0004386">
    <property type="term" value="F:helicase activity"/>
    <property type="evidence" value="ECO:0007669"/>
    <property type="project" value="UniProtKB-KW"/>
</dbReference>
<gene>
    <name evidence="1" type="ORF">DJ017_05880</name>
</gene>
<keyword evidence="1" id="KW-0378">Hydrolase</keyword>
<evidence type="ECO:0000313" key="2">
    <source>
        <dbReference type="Proteomes" id="UP000249254"/>
    </source>
</evidence>
<sequence>MSSRRKTEGDGLRLPELSRRAVMGGTSLIALAPKHAAAAPAASDETVRWCARWLSLDARIARLQTRWGQLETWLAREHRWFSLTPEQQQALPWARELHDIDGCLDTLFEQRAALMERVPPAGAPDLSSIIARLAVAERLTWQEDHPEAHALIVGSLLDLRAMFQQG</sequence>